<evidence type="ECO:0000313" key="2">
    <source>
        <dbReference type="EMBL" id="TWI31642.1"/>
    </source>
</evidence>
<dbReference type="Proteomes" id="UP000317122">
    <property type="component" value="Unassembled WGS sequence"/>
</dbReference>
<dbReference type="EMBL" id="VLKT01000029">
    <property type="protein sequence ID" value="TWI31642.1"/>
    <property type="molecule type" value="Genomic_DNA"/>
</dbReference>
<keyword evidence="3" id="KW-1185">Reference proteome</keyword>
<sequence length="56" mass="6291">MIRLLIAGAAVYVAYRITREIIDEVPDDFDPVPLPPPDDRKSLRRQSAAMGAEPQR</sequence>
<protein>
    <submittedName>
        <fullName evidence="2">Uncharacterized protein</fullName>
    </submittedName>
</protein>
<accession>A0A562NHH2</accession>
<evidence type="ECO:0000256" key="1">
    <source>
        <dbReference type="SAM" id="MobiDB-lite"/>
    </source>
</evidence>
<reference evidence="2 3" key="1">
    <citation type="journal article" date="2015" name="Stand. Genomic Sci.">
        <title>Genomic Encyclopedia of Bacterial and Archaeal Type Strains, Phase III: the genomes of soil and plant-associated and newly described type strains.</title>
        <authorList>
            <person name="Whitman W.B."/>
            <person name="Woyke T."/>
            <person name="Klenk H.P."/>
            <person name="Zhou Y."/>
            <person name="Lilburn T.G."/>
            <person name="Beck B.J."/>
            <person name="De Vos P."/>
            <person name="Vandamme P."/>
            <person name="Eisen J.A."/>
            <person name="Garrity G."/>
            <person name="Hugenholtz P."/>
            <person name="Kyrpides N.C."/>
        </authorList>
    </citation>
    <scope>NUCLEOTIDE SEQUENCE [LARGE SCALE GENOMIC DNA]</scope>
    <source>
        <strain evidence="2 3">CGMCC 1.2546</strain>
    </source>
</reference>
<feature type="region of interest" description="Disordered" evidence="1">
    <location>
        <begin position="26"/>
        <end position="56"/>
    </location>
</feature>
<proteinExistence type="predicted"/>
<gene>
    <name evidence="2" type="ORF">IQ26_04447</name>
</gene>
<comment type="caution">
    <text evidence="2">The sequence shown here is derived from an EMBL/GenBank/DDBJ whole genome shotgun (WGS) entry which is preliminary data.</text>
</comment>
<dbReference type="RefSeq" id="WP_167522704.1">
    <property type="nucleotide sequence ID" value="NZ_BSPF01000055.1"/>
</dbReference>
<organism evidence="2 3">
    <name type="scientific">Mesorhizobium tianshanense</name>
    <dbReference type="NCBI Taxonomy" id="39844"/>
    <lineage>
        <taxon>Bacteria</taxon>
        <taxon>Pseudomonadati</taxon>
        <taxon>Pseudomonadota</taxon>
        <taxon>Alphaproteobacteria</taxon>
        <taxon>Hyphomicrobiales</taxon>
        <taxon>Phyllobacteriaceae</taxon>
        <taxon>Mesorhizobium</taxon>
    </lineage>
</organism>
<evidence type="ECO:0000313" key="3">
    <source>
        <dbReference type="Proteomes" id="UP000317122"/>
    </source>
</evidence>
<name>A0A562NHH2_9HYPH</name>
<dbReference type="AlphaFoldDB" id="A0A562NHH2"/>